<dbReference type="VEuPathDB" id="MicrosporidiaDB:A0H76_240"/>
<dbReference type="Proteomes" id="UP000192356">
    <property type="component" value="Unassembled WGS sequence"/>
</dbReference>
<proteinExistence type="predicted"/>
<comment type="caution">
    <text evidence="1">The sequence shown here is derived from an EMBL/GenBank/DDBJ whole genome shotgun (WGS) entry which is preliminary data.</text>
</comment>
<organism evidence="1 2">
    <name type="scientific">Hepatospora eriocheir</name>
    <dbReference type="NCBI Taxonomy" id="1081669"/>
    <lineage>
        <taxon>Eukaryota</taxon>
        <taxon>Fungi</taxon>
        <taxon>Fungi incertae sedis</taxon>
        <taxon>Microsporidia</taxon>
        <taxon>Hepatosporidae</taxon>
        <taxon>Hepatospora</taxon>
    </lineage>
</organism>
<name>A0A1X0QA55_9MICR</name>
<keyword evidence="2" id="KW-1185">Reference proteome</keyword>
<dbReference type="VEuPathDB" id="MicrosporidiaDB:HERIO_1501"/>
<reference evidence="1 2" key="1">
    <citation type="journal article" date="2017" name="Environ. Microbiol.">
        <title>Decay of the glycolytic pathway and adaptation to intranuclear parasitism within Enterocytozoonidae microsporidia.</title>
        <authorList>
            <person name="Wiredu Boakye D."/>
            <person name="Jaroenlak P."/>
            <person name="Prachumwat A."/>
            <person name="Williams T.A."/>
            <person name="Bateman K.S."/>
            <person name="Itsathitphaisarn O."/>
            <person name="Sritunyalucksana K."/>
            <person name="Paszkiewicz K.H."/>
            <person name="Moore K.A."/>
            <person name="Stentiford G.D."/>
            <person name="Williams B.A."/>
        </authorList>
    </citation>
    <scope>NUCLEOTIDE SEQUENCE [LARGE SCALE GENOMIC DNA]</scope>
    <source>
        <strain evidence="1 2">GB1</strain>
    </source>
</reference>
<evidence type="ECO:0000313" key="2">
    <source>
        <dbReference type="Proteomes" id="UP000192356"/>
    </source>
</evidence>
<evidence type="ECO:0000313" key="1">
    <source>
        <dbReference type="EMBL" id="ORD96573.1"/>
    </source>
</evidence>
<dbReference type="EMBL" id="LVKB01000076">
    <property type="protein sequence ID" value="ORD96573.1"/>
    <property type="molecule type" value="Genomic_DNA"/>
</dbReference>
<accession>A0A1X0QA55</accession>
<sequence>MFKRQNKKNYRTPTTFIDTNLYKQDTSLEETNNKKEETNYSYSNRVTVDNETRCKRMTTRDTLEAQNIGVNFRIRYGGKGRNNELVFETKPITSIKKPTIVIDRSNDYDKVVKFFKSYDEKRKIDNCDFLKDSVSKLKINVDQSKSLPKWKEELNNMNIAKIKDNPFVINDKRKK</sequence>
<protein>
    <submittedName>
        <fullName evidence="1">Uncharacterized protein</fullName>
    </submittedName>
</protein>
<dbReference type="AlphaFoldDB" id="A0A1X0QA55"/>
<gene>
    <name evidence="1" type="ORF">HERIO_1501</name>
</gene>